<proteinExistence type="predicted"/>
<feature type="transmembrane region" description="Helical" evidence="2">
    <location>
        <begin position="146"/>
        <end position="163"/>
    </location>
</feature>
<comment type="caution">
    <text evidence="3">The sequence shown here is derived from an EMBL/GenBank/DDBJ whole genome shotgun (WGS) entry which is preliminary data.</text>
</comment>
<keyword evidence="4" id="KW-1185">Reference proteome</keyword>
<dbReference type="RefSeq" id="WP_344627196.1">
    <property type="nucleotide sequence ID" value="NZ_BAAALD010000092.1"/>
</dbReference>
<gene>
    <name evidence="3" type="ORF">GCM10009663_64030</name>
</gene>
<dbReference type="EMBL" id="BAAALD010000092">
    <property type="protein sequence ID" value="GAA1114588.1"/>
    <property type="molecule type" value="Genomic_DNA"/>
</dbReference>
<feature type="transmembrane region" description="Helical" evidence="2">
    <location>
        <begin position="96"/>
        <end position="117"/>
    </location>
</feature>
<keyword evidence="2" id="KW-0472">Membrane</keyword>
<evidence type="ECO:0000313" key="3">
    <source>
        <dbReference type="EMBL" id="GAA1114588.1"/>
    </source>
</evidence>
<evidence type="ECO:0008006" key="5">
    <source>
        <dbReference type="Google" id="ProtNLM"/>
    </source>
</evidence>
<organism evidence="3 4">
    <name type="scientific">Kitasatospora arboriphila</name>
    <dbReference type="NCBI Taxonomy" id="258052"/>
    <lineage>
        <taxon>Bacteria</taxon>
        <taxon>Bacillati</taxon>
        <taxon>Actinomycetota</taxon>
        <taxon>Actinomycetes</taxon>
        <taxon>Kitasatosporales</taxon>
        <taxon>Streptomycetaceae</taxon>
        <taxon>Kitasatospora</taxon>
    </lineage>
</organism>
<protein>
    <recommendedName>
        <fullName evidence="5">Toxin-antitoxin system, toxin component</fullName>
    </recommendedName>
</protein>
<feature type="region of interest" description="Disordered" evidence="1">
    <location>
        <begin position="1"/>
        <end position="23"/>
    </location>
</feature>
<accession>A0ABN1U2V9</accession>
<reference evidence="3 4" key="1">
    <citation type="journal article" date="2019" name="Int. J. Syst. Evol. Microbiol.">
        <title>The Global Catalogue of Microorganisms (GCM) 10K type strain sequencing project: providing services to taxonomists for standard genome sequencing and annotation.</title>
        <authorList>
            <consortium name="The Broad Institute Genomics Platform"/>
            <consortium name="The Broad Institute Genome Sequencing Center for Infectious Disease"/>
            <person name="Wu L."/>
            <person name="Ma J."/>
        </authorList>
    </citation>
    <scope>NUCLEOTIDE SEQUENCE [LARGE SCALE GENOMIC DNA]</scope>
    <source>
        <strain evidence="3 4">JCM 13002</strain>
    </source>
</reference>
<name>A0ABN1U2V9_9ACTN</name>
<evidence type="ECO:0000313" key="4">
    <source>
        <dbReference type="Proteomes" id="UP001499987"/>
    </source>
</evidence>
<keyword evidence="2" id="KW-0812">Transmembrane</keyword>
<evidence type="ECO:0000256" key="2">
    <source>
        <dbReference type="SAM" id="Phobius"/>
    </source>
</evidence>
<dbReference type="Proteomes" id="UP001499987">
    <property type="component" value="Unassembled WGS sequence"/>
</dbReference>
<evidence type="ECO:0000256" key="1">
    <source>
        <dbReference type="SAM" id="MobiDB-lite"/>
    </source>
</evidence>
<keyword evidence="2" id="KW-1133">Transmembrane helix</keyword>
<sequence length="242" mass="25555">MSVPAPQLPSDPSAAAPDPSAAAPGPGAGFAAGPFPPAAGPFCRCCGSVPAVQATVRGHQGFLVVMRFLKLRGPFCRDCGTAVFRDMTAKSLWQGWWGIASMVINPITMLVNLVALAKIRRLAPPVPGAPGVPLVPGRPLLRRVEILGLLLPVLVVAAFAFAAQRDPDYADVGDCVNNTGSDYRPDLSVVDCSGRDAEFRIIARFEVSDADVCKGYPQTDAAYVQERGSKVYTLCLSEVRSS</sequence>